<accession>D1ARR9</accession>
<dbReference type="STRING" id="526218.Sterm_3721"/>
<dbReference type="FunFam" id="3.20.20.100:FF:000008">
    <property type="entry name" value="Aldo/keto reductase family oxidoreductase"/>
    <property type="match status" value="1"/>
</dbReference>
<dbReference type="InterPro" id="IPR023210">
    <property type="entry name" value="NADP_OxRdtase_dom"/>
</dbReference>
<dbReference type="InterPro" id="IPR036812">
    <property type="entry name" value="NAD(P)_OxRdtase_dom_sf"/>
</dbReference>
<dbReference type="SUPFAM" id="SSF51430">
    <property type="entry name" value="NAD(P)-linked oxidoreductase"/>
    <property type="match status" value="1"/>
</dbReference>
<dbReference type="GO" id="GO:0005829">
    <property type="term" value="C:cytosol"/>
    <property type="evidence" value="ECO:0007669"/>
    <property type="project" value="TreeGrafter"/>
</dbReference>
<gene>
    <name evidence="5" type="ordered locus">Sterm_3721</name>
</gene>
<feature type="domain" description="NADP-dependent oxidoreductase" evidence="4">
    <location>
        <begin position="13"/>
        <end position="285"/>
    </location>
</feature>
<keyword evidence="2" id="KW-0560">Oxidoreductase</keyword>
<evidence type="ECO:0000313" key="6">
    <source>
        <dbReference type="Proteomes" id="UP000000845"/>
    </source>
</evidence>
<evidence type="ECO:0000313" key="5">
    <source>
        <dbReference type="EMBL" id="ACZ10555.1"/>
    </source>
</evidence>
<dbReference type="AlphaFoldDB" id="D1ARR9"/>
<dbReference type="HOGENOM" id="CLU_023205_8_0_0"/>
<dbReference type="Pfam" id="PF00248">
    <property type="entry name" value="Aldo_ket_red"/>
    <property type="match status" value="1"/>
</dbReference>
<dbReference type="PANTHER" id="PTHR43364">
    <property type="entry name" value="NADH-SPECIFIC METHYLGLYOXAL REDUCTASE-RELATED"/>
    <property type="match status" value="1"/>
</dbReference>
<name>D1ARR9_SEBTE</name>
<evidence type="ECO:0000256" key="1">
    <source>
        <dbReference type="ARBA" id="ARBA00022857"/>
    </source>
</evidence>
<dbReference type="PANTHER" id="PTHR43364:SF1">
    <property type="entry name" value="OXIDOREDUCTASE YDHF"/>
    <property type="match status" value="1"/>
</dbReference>
<keyword evidence="6" id="KW-1185">Reference proteome</keyword>
<dbReference type="EMBL" id="CP001739">
    <property type="protein sequence ID" value="ACZ10555.1"/>
    <property type="molecule type" value="Genomic_DNA"/>
</dbReference>
<evidence type="ECO:0000256" key="3">
    <source>
        <dbReference type="ARBA" id="ARBA00038157"/>
    </source>
</evidence>
<dbReference type="Proteomes" id="UP000000845">
    <property type="component" value="Chromosome"/>
</dbReference>
<dbReference type="PRINTS" id="PR00069">
    <property type="entry name" value="ALDKETRDTASE"/>
</dbReference>
<evidence type="ECO:0000259" key="4">
    <source>
        <dbReference type="Pfam" id="PF00248"/>
    </source>
</evidence>
<proteinExistence type="inferred from homology"/>
<reference evidence="6" key="1">
    <citation type="submission" date="2009-09" db="EMBL/GenBank/DDBJ databases">
        <title>The complete chromosome of Sebaldella termitidis ATCC 33386.</title>
        <authorList>
            <consortium name="US DOE Joint Genome Institute (JGI-PGF)"/>
            <person name="Lucas S."/>
            <person name="Copeland A."/>
            <person name="Lapidus A."/>
            <person name="Glavina del Rio T."/>
            <person name="Dalin E."/>
            <person name="Tice H."/>
            <person name="Bruce D."/>
            <person name="Goodwin L."/>
            <person name="Pitluck S."/>
            <person name="Kyrpides N."/>
            <person name="Mavromatis K."/>
            <person name="Ivanova N."/>
            <person name="Mikhailova N."/>
            <person name="Sims D."/>
            <person name="Meincke L."/>
            <person name="Brettin T."/>
            <person name="Detter J.C."/>
            <person name="Han C."/>
            <person name="Larimer F."/>
            <person name="Land M."/>
            <person name="Hauser L."/>
            <person name="Markowitz V."/>
            <person name="Cheng J.F."/>
            <person name="Hugenholtz P."/>
            <person name="Woyke T."/>
            <person name="Wu D."/>
            <person name="Eisen J.A."/>
        </authorList>
    </citation>
    <scope>NUCLEOTIDE SEQUENCE [LARGE SCALE GENOMIC DNA]</scope>
    <source>
        <strain evidence="6">ATCC 33386 / NCTC 11300</strain>
    </source>
</reference>
<dbReference type="InterPro" id="IPR020471">
    <property type="entry name" value="AKR"/>
</dbReference>
<comment type="similarity">
    <text evidence="3">Belongs to the aldo/keto reductase family. Aldo/keto reductase 2 subfamily.</text>
</comment>
<organism evidence="5 6">
    <name type="scientific">Sebaldella termitidis (strain ATCC 33386 / NCTC 11300)</name>
    <dbReference type="NCBI Taxonomy" id="526218"/>
    <lineage>
        <taxon>Bacteria</taxon>
        <taxon>Fusobacteriati</taxon>
        <taxon>Fusobacteriota</taxon>
        <taxon>Fusobacteriia</taxon>
        <taxon>Fusobacteriales</taxon>
        <taxon>Leptotrichiaceae</taxon>
        <taxon>Sebaldella</taxon>
    </lineage>
</organism>
<dbReference type="eggNOG" id="COG4989">
    <property type="taxonomic scope" value="Bacteria"/>
</dbReference>
<reference evidence="5 6" key="2">
    <citation type="journal article" date="2010" name="Stand. Genomic Sci.">
        <title>Complete genome sequence of Sebaldella termitidis type strain (NCTC 11300).</title>
        <authorList>
            <person name="Harmon-Smith M."/>
            <person name="Celia L."/>
            <person name="Chertkov O."/>
            <person name="Lapidus A."/>
            <person name="Copeland A."/>
            <person name="Glavina Del Rio T."/>
            <person name="Nolan M."/>
            <person name="Lucas S."/>
            <person name="Tice H."/>
            <person name="Cheng J.F."/>
            <person name="Han C."/>
            <person name="Detter J.C."/>
            <person name="Bruce D."/>
            <person name="Goodwin L."/>
            <person name="Pitluck S."/>
            <person name="Pati A."/>
            <person name="Liolios K."/>
            <person name="Ivanova N."/>
            <person name="Mavromatis K."/>
            <person name="Mikhailova N."/>
            <person name="Chen A."/>
            <person name="Palaniappan K."/>
            <person name="Land M."/>
            <person name="Hauser L."/>
            <person name="Chang Y.J."/>
            <person name="Jeffries C.D."/>
            <person name="Brettin T."/>
            <person name="Goker M."/>
            <person name="Beck B."/>
            <person name="Bristow J."/>
            <person name="Eisen J.A."/>
            <person name="Markowitz V."/>
            <person name="Hugenholtz P."/>
            <person name="Kyrpides N.C."/>
            <person name="Klenk H.P."/>
            <person name="Chen F."/>
        </authorList>
    </citation>
    <scope>NUCLEOTIDE SEQUENCE [LARGE SCALE GENOMIC DNA]</scope>
    <source>
        <strain evidence="6">ATCC 33386 / NCTC 11300</strain>
    </source>
</reference>
<dbReference type="GO" id="GO:0016491">
    <property type="term" value="F:oxidoreductase activity"/>
    <property type="evidence" value="ECO:0007669"/>
    <property type="project" value="UniProtKB-KW"/>
</dbReference>
<keyword evidence="1" id="KW-0521">NADP</keyword>
<dbReference type="KEGG" id="str:Sterm_3721"/>
<sequence>MRIKMSEDLMFSRIVLGFWRMDEWNLSTEELIKFLEECMDIGITTMDHADIYGNYTFEELFGKALELRPDLRKRMEIVTKCTIVYPSATVRVKYYDSSEKYIVSQVERSLKNMRTDYLDTLLLHRPDPFMDPEEVSRAFDKLHKDGKVKSFGVSNYLPHEYKMLKSYLNVPLVTNQVELSCLHMENLENGTIPMCLEERIHPMIWSPLAGGKIFTGDGEKEVRLRETLEIVREDIGADSIDVVAFAWLLSHPAKVVPITGSGEMKYVRKPVEALKYKLTPEQWFMIWTAVKGHKVL</sequence>
<protein>
    <submittedName>
        <fullName evidence="5">Aldo/keto reductase</fullName>
    </submittedName>
</protein>
<evidence type="ECO:0000256" key="2">
    <source>
        <dbReference type="ARBA" id="ARBA00023002"/>
    </source>
</evidence>
<dbReference type="InterPro" id="IPR050523">
    <property type="entry name" value="AKR_Detox_Biosynth"/>
</dbReference>
<dbReference type="Gene3D" id="3.20.20.100">
    <property type="entry name" value="NADP-dependent oxidoreductase domain"/>
    <property type="match status" value="1"/>
</dbReference>
<dbReference type="CDD" id="cd19092">
    <property type="entry name" value="AKR_BsYcsN_EcYdhF-like"/>
    <property type="match status" value="1"/>
</dbReference>
<dbReference type="RefSeq" id="WP_012863137.1">
    <property type="nucleotide sequence ID" value="NC_013517.1"/>
</dbReference>